<comment type="caution">
    <text evidence="2">The sequence shown here is derived from an EMBL/GenBank/DDBJ whole genome shotgun (WGS) entry which is preliminary data.</text>
</comment>
<proteinExistence type="predicted"/>
<sequence length="125" mass="13706">MMHNKLFLVIIFLSLFLSAQAKLGGEIHFGKVWLDNSGKSVNVQGGGFLQSENAFGEYKLDAINSALAVITCHRSKDLMHCGYRDEALPMSDQKDSDIGKGCILDGPKVIFNITIGPPVMTWMDS</sequence>
<accession>A0ABT1BZ03</accession>
<dbReference type="RefSeq" id="WP_252761563.1">
    <property type="nucleotide sequence ID" value="NZ_JAMXLY010000043.1"/>
</dbReference>
<protein>
    <submittedName>
        <fullName evidence="2">Uncharacterized protein</fullName>
    </submittedName>
</protein>
<dbReference type="EMBL" id="JAMXLY010000043">
    <property type="protein sequence ID" value="MCO6026209.1"/>
    <property type="molecule type" value="Genomic_DNA"/>
</dbReference>
<feature type="chain" id="PRO_5045759426" evidence="1">
    <location>
        <begin position="22"/>
        <end position="125"/>
    </location>
</feature>
<dbReference type="Proteomes" id="UP001204015">
    <property type="component" value="Unassembled WGS sequence"/>
</dbReference>
<feature type="signal peptide" evidence="1">
    <location>
        <begin position="1"/>
        <end position="21"/>
    </location>
</feature>
<reference evidence="2 3" key="1">
    <citation type="submission" date="2022-06" db="EMBL/GenBank/DDBJ databases">
        <title>A taxonomic note on the genus Prevotella: Description of four novel genera and emended description of the genera Hallella and Xylanibacter.</title>
        <authorList>
            <person name="Hitch T.C.A."/>
        </authorList>
    </citation>
    <scope>NUCLEOTIDE SEQUENCE [LARGE SCALE GENOMIC DNA]</scope>
    <source>
        <strain evidence="2 3">DSM 100619</strain>
    </source>
</reference>
<evidence type="ECO:0000313" key="3">
    <source>
        <dbReference type="Proteomes" id="UP001204015"/>
    </source>
</evidence>
<gene>
    <name evidence="2" type="ORF">NG821_10215</name>
</gene>
<dbReference type="Gene3D" id="2.115.10.20">
    <property type="entry name" value="Glycosyl hydrolase domain, family 43"/>
    <property type="match status" value="1"/>
</dbReference>
<dbReference type="InterPro" id="IPR023296">
    <property type="entry name" value="Glyco_hydro_beta-prop_sf"/>
</dbReference>
<evidence type="ECO:0000313" key="2">
    <source>
        <dbReference type="EMBL" id="MCO6026209.1"/>
    </source>
</evidence>
<keyword evidence="1" id="KW-0732">Signal</keyword>
<evidence type="ECO:0000256" key="1">
    <source>
        <dbReference type="SAM" id="SignalP"/>
    </source>
</evidence>
<name>A0ABT1BZ03_9BACT</name>
<organism evidence="2 3">
    <name type="scientific">Segatella cerevisiae</name>
    <dbReference type="NCBI Taxonomy" id="2053716"/>
    <lineage>
        <taxon>Bacteria</taxon>
        <taxon>Pseudomonadati</taxon>
        <taxon>Bacteroidota</taxon>
        <taxon>Bacteroidia</taxon>
        <taxon>Bacteroidales</taxon>
        <taxon>Prevotellaceae</taxon>
        <taxon>Segatella</taxon>
    </lineage>
</organism>
<keyword evidence="3" id="KW-1185">Reference proteome</keyword>